<dbReference type="Pfam" id="PF01124">
    <property type="entry name" value="MAPEG"/>
    <property type="match status" value="1"/>
</dbReference>
<evidence type="ECO:0000256" key="3">
    <source>
        <dbReference type="ARBA" id="ARBA00022989"/>
    </source>
</evidence>
<dbReference type="Proteomes" id="UP000006764">
    <property type="component" value="Chromosome"/>
</dbReference>
<comment type="subcellular location">
    <subcellularLocation>
        <location evidence="1">Membrane</location>
    </subcellularLocation>
</comment>
<evidence type="ECO:0000256" key="4">
    <source>
        <dbReference type="ARBA" id="ARBA00023136"/>
    </source>
</evidence>
<protein>
    <recommendedName>
        <fullName evidence="8">Glutathione S-transferase</fullName>
    </recommendedName>
</protein>
<evidence type="ECO:0000313" key="7">
    <source>
        <dbReference type="Proteomes" id="UP000006764"/>
    </source>
</evidence>
<dbReference type="PANTHER" id="PTHR35814:SF1">
    <property type="entry name" value="GLUTATHIONE S-TRANSFERASE-RELATED"/>
    <property type="match status" value="1"/>
</dbReference>
<reference evidence="6 7" key="1">
    <citation type="journal article" date="2012" name="J. Bacteriol.">
        <title>Genome sequence of an alkane-degrading bacterium, Alcanivorax pacificus type strain W11-5, isolated from deep sea sediment.</title>
        <authorList>
            <person name="Lai Q."/>
            <person name="Shao Z."/>
        </authorList>
    </citation>
    <scope>NUCLEOTIDE SEQUENCE [LARGE SCALE GENOMIC DNA]</scope>
    <source>
        <strain evidence="6 7">W11-5</strain>
    </source>
</reference>
<dbReference type="AlphaFoldDB" id="A0A0B4XHW6"/>
<keyword evidence="2 5" id="KW-0812">Transmembrane</keyword>
<dbReference type="STRING" id="391936.S7S_06740"/>
<dbReference type="InterPro" id="IPR001129">
    <property type="entry name" value="Membr-assoc_MAPEG"/>
</dbReference>
<accession>A0A0B4XHW6</accession>
<evidence type="ECO:0000313" key="6">
    <source>
        <dbReference type="EMBL" id="AJD47764.1"/>
    </source>
</evidence>
<dbReference type="Gene3D" id="1.20.120.550">
    <property type="entry name" value="Membrane associated eicosanoid/glutathione metabolism-like domain"/>
    <property type="match status" value="1"/>
</dbReference>
<name>A0A0B4XHW6_9GAMM</name>
<sequence length="133" mass="14330">MMLTVTALYTGLFLLLLLALAANVVKNRLRGQVSLGDGGKPALQQAVRAHGNAAEYIPIVLIGLGILENLGTSPAMLHLYGAVFFIGRLMHAWGLAQPNTTNNARKGGIVLSWLVMLLMALQLLWKALAHMVF</sequence>
<dbReference type="HOGENOM" id="CLU_134926_1_0_6"/>
<proteinExistence type="predicted"/>
<dbReference type="GO" id="GO:0016020">
    <property type="term" value="C:membrane"/>
    <property type="evidence" value="ECO:0007669"/>
    <property type="project" value="UniProtKB-SubCell"/>
</dbReference>
<evidence type="ECO:0008006" key="8">
    <source>
        <dbReference type="Google" id="ProtNLM"/>
    </source>
</evidence>
<dbReference type="RefSeq" id="WP_008738927.1">
    <property type="nucleotide sequence ID" value="NZ_CP004387.1"/>
</dbReference>
<feature type="transmembrane region" description="Helical" evidence="5">
    <location>
        <begin position="108"/>
        <end position="125"/>
    </location>
</feature>
<evidence type="ECO:0000256" key="5">
    <source>
        <dbReference type="SAM" id="Phobius"/>
    </source>
</evidence>
<dbReference type="InterPro" id="IPR023352">
    <property type="entry name" value="MAPEG-like_dom_sf"/>
</dbReference>
<keyword evidence="3 5" id="KW-1133">Transmembrane helix</keyword>
<keyword evidence="4 5" id="KW-0472">Membrane</keyword>
<evidence type="ECO:0000256" key="2">
    <source>
        <dbReference type="ARBA" id="ARBA00022692"/>
    </source>
</evidence>
<gene>
    <name evidence="6" type="ORF">S7S_06740</name>
</gene>
<organism evidence="6 7">
    <name type="scientific">Isoalcanivorax pacificus W11-5</name>
    <dbReference type="NCBI Taxonomy" id="391936"/>
    <lineage>
        <taxon>Bacteria</taxon>
        <taxon>Pseudomonadati</taxon>
        <taxon>Pseudomonadota</taxon>
        <taxon>Gammaproteobacteria</taxon>
        <taxon>Oceanospirillales</taxon>
        <taxon>Alcanivoracaceae</taxon>
        <taxon>Isoalcanivorax</taxon>
    </lineage>
</organism>
<dbReference type="EMBL" id="CP004387">
    <property type="protein sequence ID" value="AJD47764.1"/>
    <property type="molecule type" value="Genomic_DNA"/>
</dbReference>
<dbReference type="PANTHER" id="PTHR35814">
    <property type="match status" value="1"/>
</dbReference>
<keyword evidence="7" id="KW-1185">Reference proteome</keyword>
<evidence type="ECO:0000256" key="1">
    <source>
        <dbReference type="ARBA" id="ARBA00004370"/>
    </source>
</evidence>
<dbReference type="KEGG" id="apac:S7S_06740"/>
<dbReference type="SUPFAM" id="SSF161084">
    <property type="entry name" value="MAPEG domain-like"/>
    <property type="match status" value="1"/>
</dbReference>